<protein>
    <recommendedName>
        <fullName evidence="4">Nuclear transport factor 2 family protein</fullName>
    </recommendedName>
</protein>
<evidence type="ECO:0000256" key="1">
    <source>
        <dbReference type="SAM" id="SignalP"/>
    </source>
</evidence>
<accession>A0ABS7EE77</accession>
<proteinExistence type="predicted"/>
<feature type="signal peptide" evidence="1">
    <location>
        <begin position="1"/>
        <end position="17"/>
    </location>
</feature>
<dbReference type="Gene3D" id="3.10.450.50">
    <property type="match status" value="1"/>
</dbReference>
<dbReference type="EMBL" id="JAHZSS010000005">
    <property type="protein sequence ID" value="MBW8190632.1"/>
    <property type="molecule type" value="Genomic_DNA"/>
</dbReference>
<evidence type="ECO:0000313" key="2">
    <source>
        <dbReference type="EMBL" id="MBW8190632.1"/>
    </source>
</evidence>
<dbReference type="RefSeq" id="WP_220103318.1">
    <property type="nucleotide sequence ID" value="NZ_JAHZSS010000005.1"/>
</dbReference>
<reference evidence="2" key="1">
    <citation type="submission" date="2021-07" db="EMBL/GenBank/DDBJ databases">
        <title>Neiella marina sp. nov., isolated from the intestinal content of sea cucumber Apostichopus japonicus.</title>
        <authorList>
            <person name="Bai X."/>
        </authorList>
    </citation>
    <scope>NUCLEOTIDE SEQUENCE</scope>
    <source>
        <strain evidence="2">126</strain>
    </source>
</reference>
<keyword evidence="3" id="KW-1185">Reference proteome</keyword>
<sequence length="137" mass="15213">MHKFLFLLFLVPSLSIASEIDLVDQFIKLSDATKVKGATQNDINAVADLLSTQMRYQHPNYNADLSKAEFIDGLIRYMGAAESLATNVTNRIAGVNAVTIAYVSTTTINGKTEVDPKPLMRLIEFSEGKIVLVKEYW</sequence>
<keyword evidence="1" id="KW-0732">Signal</keyword>
<comment type="caution">
    <text evidence="2">The sequence shown here is derived from an EMBL/GenBank/DDBJ whole genome shotgun (WGS) entry which is preliminary data.</text>
</comment>
<gene>
    <name evidence="2" type="ORF">K0504_06240</name>
</gene>
<name>A0ABS7EE77_9GAMM</name>
<feature type="chain" id="PRO_5045364863" description="Nuclear transport factor 2 family protein" evidence="1">
    <location>
        <begin position="18"/>
        <end position="137"/>
    </location>
</feature>
<dbReference type="SUPFAM" id="SSF54427">
    <property type="entry name" value="NTF2-like"/>
    <property type="match status" value="1"/>
</dbReference>
<evidence type="ECO:0000313" key="3">
    <source>
        <dbReference type="Proteomes" id="UP001166251"/>
    </source>
</evidence>
<dbReference type="InterPro" id="IPR032710">
    <property type="entry name" value="NTF2-like_dom_sf"/>
</dbReference>
<organism evidence="2 3">
    <name type="scientific">Neiella holothuriorum</name>
    <dbReference type="NCBI Taxonomy" id="2870530"/>
    <lineage>
        <taxon>Bacteria</taxon>
        <taxon>Pseudomonadati</taxon>
        <taxon>Pseudomonadota</taxon>
        <taxon>Gammaproteobacteria</taxon>
        <taxon>Alteromonadales</taxon>
        <taxon>Echinimonadaceae</taxon>
        <taxon>Neiella</taxon>
    </lineage>
</organism>
<dbReference type="Proteomes" id="UP001166251">
    <property type="component" value="Unassembled WGS sequence"/>
</dbReference>
<evidence type="ECO:0008006" key="4">
    <source>
        <dbReference type="Google" id="ProtNLM"/>
    </source>
</evidence>